<evidence type="ECO:0000313" key="2">
    <source>
        <dbReference type="EMBL" id="SEA82869.1"/>
    </source>
</evidence>
<gene>
    <name evidence="2" type="ORF">SAMN05444370_11351</name>
</gene>
<name>A0A1H4EDJ5_9RHOB</name>
<dbReference type="Proteomes" id="UP000198703">
    <property type="component" value="Unassembled WGS sequence"/>
</dbReference>
<keyword evidence="1" id="KW-1133">Transmembrane helix</keyword>
<evidence type="ECO:0000313" key="3">
    <source>
        <dbReference type="Proteomes" id="UP000198703"/>
    </source>
</evidence>
<dbReference type="EMBL" id="FNQM01000013">
    <property type="protein sequence ID" value="SEA82869.1"/>
    <property type="molecule type" value="Genomic_DNA"/>
</dbReference>
<dbReference type="STRING" id="89524.SAMN05444370_11351"/>
<keyword evidence="1" id="KW-0812">Transmembrane</keyword>
<feature type="transmembrane region" description="Helical" evidence="1">
    <location>
        <begin position="30"/>
        <end position="53"/>
    </location>
</feature>
<keyword evidence="1" id="KW-0472">Membrane</keyword>
<accession>A0A1H4EDJ5</accession>
<organism evidence="2 3">
    <name type="scientific">Rubrimonas cliftonensis</name>
    <dbReference type="NCBI Taxonomy" id="89524"/>
    <lineage>
        <taxon>Bacteria</taxon>
        <taxon>Pseudomonadati</taxon>
        <taxon>Pseudomonadota</taxon>
        <taxon>Alphaproteobacteria</taxon>
        <taxon>Rhodobacterales</taxon>
        <taxon>Paracoccaceae</taxon>
        <taxon>Rubrimonas</taxon>
    </lineage>
</organism>
<reference evidence="2 3" key="1">
    <citation type="submission" date="2016-10" db="EMBL/GenBank/DDBJ databases">
        <authorList>
            <person name="de Groot N.N."/>
        </authorList>
    </citation>
    <scope>NUCLEOTIDE SEQUENCE [LARGE SCALE GENOMIC DNA]</scope>
    <source>
        <strain evidence="2 3">DSM 15345</strain>
    </source>
</reference>
<protein>
    <submittedName>
        <fullName evidence="2">Uncharacterized protein</fullName>
    </submittedName>
</protein>
<dbReference type="RefSeq" id="WP_175478961.1">
    <property type="nucleotide sequence ID" value="NZ_FNQM01000013.1"/>
</dbReference>
<evidence type="ECO:0000256" key="1">
    <source>
        <dbReference type="SAM" id="Phobius"/>
    </source>
</evidence>
<sequence>MIQGAVAIVIVAGVAFSVSAAPLIDPAFLIGAASSQMLAGLSGLGALCGLAHLSRRER</sequence>
<dbReference type="AlphaFoldDB" id="A0A1H4EDJ5"/>
<keyword evidence="3" id="KW-1185">Reference proteome</keyword>
<proteinExistence type="predicted"/>